<dbReference type="InterPro" id="IPR028651">
    <property type="entry name" value="ING_fam"/>
</dbReference>
<dbReference type="InterPro" id="IPR038437">
    <property type="entry name" value="GINS_Psf3_sf"/>
</dbReference>
<dbReference type="PANTHER" id="PTHR10333">
    <property type="entry name" value="INHIBITOR OF GROWTH PROTEIN"/>
    <property type="match status" value="1"/>
</dbReference>
<accession>A0AAV7YC02</accession>
<dbReference type="Gene3D" id="3.30.40.10">
    <property type="entry name" value="Zinc/RING finger domain, C3HC4 (zinc finger)"/>
    <property type="match status" value="1"/>
</dbReference>
<dbReference type="GO" id="GO:0005634">
    <property type="term" value="C:nucleus"/>
    <property type="evidence" value="ECO:0007669"/>
    <property type="project" value="UniProtKB-SubCell"/>
</dbReference>
<reference evidence="9" key="1">
    <citation type="submission" date="2022-08" db="EMBL/GenBank/DDBJ databases">
        <title>Novel sulphate-reducing endosymbionts in the free-living metamonad Anaeramoeba.</title>
        <authorList>
            <person name="Jerlstrom-Hultqvist J."/>
            <person name="Cepicka I."/>
            <person name="Gallot-Lavallee L."/>
            <person name="Salas-Leiva D."/>
            <person name="Curtis B.A."/>
            <person name="Zahonova K."/>
            <person name="Pipaliya S."/>
            <person name="Dacks J."/>
            <person name="Roger A.J."/>
        </authorList>
    </citation>
    <scope>NUCLEOTIDE SEQUENCE</scope>
    <source>
        <strain evidence="9">Busselton2</strain>
    </source>
</reference>
<evidence type="ECO:0000256" key="3">
    <source>
        <dbReference type="ARBA" id="ARBA00022723"/>
    </source>
</evidence>
<keyword evidence="4" id="KW-0863">Zinc-finger</keyword>
<comment type="subcellular location">
    <subcellularLocation>
        <location evidence="1">Nucleus</location>
    </subcellularLocation>
</comment>
<feature type="domain" description="Zinc finger PHD-type" evidence="8">
    <location>
        <begin position="76"/>
        <end position="121"/>
    </location>
</feature>
<proteinExistence type="inferred from homology"/>
<gene>
    <name evidence="9" type="ORF">M0812_26949</name>
</gene>
<dbReference type="InterPro" id="IPR013083">
    <property type="entry name" value="Znf_RING/FYVE/PHD"/>
</dbReference>
<feature type="region of interest" description="Disordered" evidence="7">
    <location>
        <begin position="39"/>
        <end position="71"/>
    </location>
</feature>
<organism evidence="9 10">
    <name type="scientific">Anaeramoeba flamelloides</name>
    <dbReference type="NCBI Taxonomy" id="1746091"/>
    <lineage>
        <taxon>Eukaryota</taxon>
        <taxon>Metamonada</taxon>
        <taxon>Anaeramoebidae</taxon>
        <taxon>Anaeramoeba</taxon>
    </lineage>
</organism>
<feature type="compositionally biased region" description="Basic and acidic residues" evidence="7">
    <location>
        <begin position="39"/>
        <end position="53"/>
    </location>
</feature>
<feature type="compositionally biased region" description="Acidic residues" evidence="7">
    <location>
        <begin position="54"/>
        <end position="70"/>
    </location>
</feature>
<dbReference type="SMART" id="SM00249">
    <property type="entry name" value="PHD"/>
    <property type="match status" value="1"/>
</dbReference>
<dbReference type="AlphaFoldDB" id="A0AAV7YC02"/>
<comment type="caution">
    <text evidence="9">The sequence shown here is derived from an EMBL/GenBank/DDBJ whole genome shotgun (WGS) entry which is preliminary data.</text>
</comment>
<dbReference type="GO" id="GO:0008270">
    <property type="term" value="F:zinc ion binding"/>
    <property type="evidence" value="ECO:0007669"/>
    <property type="project" value="UniProtKB-KW"/>
</dbReference>
<sequence length="385" mass="45970">MNTYWSIEQLLSEELLVSTEFSNNSKYLGFLLHDSPEVVKKKEKEKEKKKEQEQEQEQENEEDDDQEGDEGSNTVWCCGRTIANESWVMCDNSKCQKKWFHFSCVNLKKEPKGEWYCFECRQSKYVNRSGTHLERNELMVHKNTKADLELWIVAFLSRAQLIKVTLPFQYLPNTLRDFQNSSPVLVQFDPKENSYLKLHYYYLGSYLSDLLKNRSLSSQLSQLFVRRFSNLVSLSQREIKLIYNRYKQSLVFVSRNKKGIGWDLMLPEKIHRIVKKLDRLEWIIFGLVLTNKYSLQRYNYKSTRKSNRFYQFSQSSVKSNTNTKTKTNKNTKTNRNRKRNIIGNQKMPNTNTNTRNTNTRYKKRNTIKNKQNTRSKSKRKRIKKK</sequence>
<dbReference type="EMBL" id="JANTQA010000063">
    <property type="protein sequence ID" value="KAJ3427366.1"/>
    <property type="molecule type" value="Genomic_DNA"/>
</dbReference>
<name>A0AAV7YC02_9EUKA</name>
<comment type="similarity">
    <text evidence="2">Belongs to the ING family.</text>
</comment>
<dbReference type="SUPFAM" id="SSF57903">
    <property type="entry name" value="FYVE/PHD zinc finger"/>
    <property type="match status" value="1"/>
</dbReference>
<keyword evidence="5" id="KW-0862">Zinc</keyword>
<feature type="compositionally biased region" description="Low complexity" evidence="7">
    <location>
        <begin position="349"/>
        <end position="359"/>
    </location>
</feature>
<evidence type="ECO:0000256" key="6">
    <source>
        <dbReference type="ARBA" id="ARBA00023242"/>
    </source>
</evidence>
<evidence type="ECO:0000256" key="5">
    <source>
        <dbReference type="ARBA" id="ARBA00022833"/>
    </source>
</evidence>
<evidence type="ECO:0000256" key="7">
    <source>
        <dbReference type="SAM" id="MobiDB-lite"/>
    </source>
</evidence>
<dbReference type="InterPro" id="IPR001965">
    <property type="entry name" value="Znf_PHD"/>
</dbReference>
<dbReference type="InterPro" id="IPR011011">
    <property type="entry name" value="Znf_FYVE_PHD"/>
</dbReference>
<protein>
    <submittedName>
        <fullName evidence="9">Chromatin modification-related protein yng2</fullName>
    </submittedName>
</protein>
<feature type="compositionally biased region" description="Basic residues" evidence="7">
    <location>
        <begin position="326"/>
        <end position="340"/>
    </location>
</feature>
<evidence type="ECO:0000256" key="4">
    <source>
        <dbReference type="ARBA" id="ARBA00022771"/>
    </source>
</evidence>
<dbReference type="Gene3D" id="1.20.58.2050">
    <property type="match status" value="1"/>
</dbReference>
<feature type="region of interest" description="Disordered" evidence="7">
    <location>
        <begin position="314"/>
        <end position="385"/>
    </location>
</feature>
<dbReference type="Proteomes" id="UP001146793">
    <property type="component" value="Unassembled WGS sequence"/>
</dbReference>
<evidence type="ECO:0000313" key="9">
    <source>
        <dbReference type="EMBL" id="KAJ3427366.1"/>
    </source>
</evidence>
<evidence type="ECO:0000256" key="1">
    <source>
        <dbReference type="ARBA" id="ARBA00004123"/>
    </source>
</evidence>
<evidence type="ECO:0000313" key="10">
    <source>
        <dbReference type="Proteomes" id="UP001146793"/>
    </source>
</evidence>
<evidence type="ECO:0000259" key="8">
    <source>
        <dbReference type="SMART" id="SM00249"/>
    </source>
</evidence>
<evidence type="ECO:0000256" key="2">
    <source>
        <dbReference type="ARBA" id="ARBA00010210"/>
    </source>
</evidence>
<keyword evidence="3" id="KW-0479">Metal-binding</keyword>
<keyword evidence="6" id="KW-0539">Nucleus</keyword>
<feature type="compositionally biased region" description="Basic residues" evidence="7">
    <location>
        <begin position="360"/>
        <end position="385"/>
    </location>
</feature>